<comment type="caution">
    <text evidence="1">The sequence shown here is derived from an EMBL/GenBank/DDBJ whole genome shotgun (WGS) entry which is preliminary data.</text>
</comment>
<sequence>MRTRDVVFLTDRTRDVVFKHFSLTLTHKSNQIRRLPHGSNTSTLTITNYIESKQNEKPAKFLNQKH</sequence>
<reference evidence="1 2" key="1">
    <citation type="journal article" date="2019" name="G3 (Bethesda)">
        <title>Sequencing of a Wild Apple (Malus baccata) Genome Unravels the Differences Between Cultivated and Wild Apple Species Regarding Disease Resistance and Cold Tolerance.</title>
        <authorList>
            <person name="Chen X."/>
        </authorList>
    </citation>
    <scope>NUCLEOTIDE SEQUENCE [LARGE SCALE GENOMIC DNA]</scope>
    <source>
        <strain evidence="2">cv. Shandingzi</strain>
        <tissue evidence="1">Leaves</tissue>
    </source>
</reference>
<gene>
    <name evidence="1" type="ORF">C1H46_009607</name>
</gene>
<accession>A0A540N154</accession>
<proteinExistence type="predicted"/>
<dbReference type="EMBL" id="VIEB01000134">
    <property type="protein sequence ID" value="TQE04754.1"/>
    <property type="molecule type" value="Genomic_DNA"/>
</dbReference>
<dbReference type="AlphaFoldDB" id="A0A540N154"/>
<evidence type="ECO:0000313" key="1">
    <source>
        <dbReference type="EMBL" id="TQE04754.1"/>
    </source>
</evidence>
<dbReference type="Proteomes" id="UP000315295">
    <property type="component" value="Unassembled WGS sequence"/>
</dbReference>
<protein>
    <submittedName>
        <fullName evidence="1">Uncharacterized protein</fullName>
    </submittedName>
</protein>
<keyword evidence="2" id="KW-1185">Reference proteome</keyword>
<evidence type="ECO:0000313" key="2">
    <source>
        <dbReference type="Proteomes" id="UP000315295"/>
    </source>
</evidence>
<name>A0A540N154_MALBA</name>
<organism evidence="1 2">
    <name type="scientific">Malus baccata</name>
    <name type="common">Siberian crab apple</name>
    <name type="synonym">Pyrus baccata</name>
    <dbReference type="NCBI Taxonomy" id="106549"/>
    <lineage>
        <taxon>Eukaryota</taxon>
        <taxon>Viridiplantae</taxon>
        <taxon>Streptophyta</taxon>
        <taxon>Embryophyta</taxon>
        <taxon>Tracheophyta</taxon>
        <taxon>Spermatophyta</taxon>
        <taxon>Magnoliopsida</taxon>
        <taxon>eudicotyledons</taxon>
        <taxon>Gunneridae</taxon>
        <taxon>Pentapetalae</taxon>
        <taxon>rosids</taxon>
        <taxon>fabids</taxon>
        <taxon>Rosales</taxon>
        <taxon>Rosaceae</taxon>
        <taxon>Amygdaloideae</taxon>
        <taxon>Maleae</taxon>
        <taxon>Malus</taxon>
    </lineage>
</organism>